<name>A0A397SVX4_9GLOM</name>
<accession>A0A397SVX4</accession>
<comment type="caution">
    <text evidence="1">The sequence shown here is derived from an EMBL/GenBank/DDBJ whole genome shotgun (WGS) entry which is preliminary data.</text>
</comment>
<gene>
    <name evidence="1" type="ORF">C1645_823675</name>
</gene>
<proteinExistence type="predicted"/>
<evidence type="ECO:0000313" key="1">
    <source>
        <dbReference type="EMBL" id="RIA90178.1"/>
    </source>
</evidence>
<organism evidence="1 2">
    <name type="scientific">Glomus cerebriforme</name>
    <dbReference type="NCBI Taxonomy" id="658196"/>
    <lineage>
        <taxon>Eukaryota</taxon>
        <taxon>Fungi</taxon>
        <taxon>Fungi incertae sedis</taxon>
        <taxon>Mucoromycota</taxon>
        <taxon>Glomeromycotina</taxon>
        <taxon>Glomeromycetes</taxon>
        <taxon>Glomerales</taxon>
        <taxon>Glomeraceae</taxon>
        <taxon>Glomus</taxon>
    </lineage>
</organism>
<dbReference type="EMBL" id="QKYT01000188">
    <property type="protein sequence ID" value="RIA90178.1"/>
    <property type="molecule type" value="Genomic_DNA"/>
</dbReference>
<dbReference type="OrthoDB" id="1262810at2759"/>
<sequence>MFNKNIVEHKFVPNVGLAVPLNNLNAIDALARIKVTWNRYLFEIVLPKAWVEFLRELLLKVTNIKSNDLYKFWPIFKEEPSSASTIGKISEVLVESYNLSSSEFYWLSPSNGYLEDGKHFNFTQRLLDSLSPAVIRTYLGCNRARWENTMPRKEVLELFNLYIER</sequence>
<dbReference type="AlphaFoldDB" id="A0A397SVX4"/>
<evidence type="ECO:0000313" key="2">
    <source>
        <dbReference type="Proteomes" id="UP000265703"/>
    </source>
</evidence>
<keyword evidence="2" id="KW-1185">Reference proteome</keyword>
<reference evidence="1" key="1">
    <citation type="submission" date="2018-06" db="EMBL/GenBank/DDBJ databases">
        <title>Comparative genomics reveals the genomic features of Rhizophagus irregularis, R. cerebriforme, R. diaphanum and Gigaspora rosea, and their symbiotic lifestyle signature.</title>
        <authorList>
            <person name="Morin E."/>
            <person name="San Clemente H."/>
            <person name="Chen E.C.H."/>
            <person name="De La Providencia I."/>
            <person name="Hainaut M."/>
            <person name="Kuo A."/>
            <person name="Kohler A."/>
            <person name="Murat C."/>
            <person name="Tang N."/>
            <person name="Roy S."/>
            <person name="Loubradou J."/>
            <person name="Henrissat B."/>
            <person name="Grigoriev I.V."/>
            <person name="Corradi N."/>
            <person name="Roux C."/>
            <person name="Martin F.M."/>
        </authorList>
    </citation>
    <scope>NUCLEOTIDE SEQUENCE [LARGE SCALE GENOMIC DNA]</scope>
    <source>
        <strain evidence="1">DAOM 227022</strain>
    </source>
</reference>
<protein>
    <submittedName>
        <fullName evidence="1">Uncharacterized protein</fullName>
    </submittedName>
</protein>
<dbReference type="Proteomes" id="UP000265703">
    <property type="component" value="Unassembled WGS sequence"/>
</dbReference>
<dbReference type="STRING" id="658196.A0A397SVX4"/>